<dbReference type="EC" id="3.1.3.84" evidence="3"/>
<comment type="caution">
    <text evidence="9">The sequence shown here is derived from an EMBL/GenBank/DDBJ whole genome shotgun (WGS) entry which is preliminary data.</text>
</comment>
<feature type="region of interest" description="Disordered" evidence="7">
    <location>
        <begin position="1"/>
        <end position="114"/>
    </location>
</feature>
<evidence type="ECO:0000256" key="4">
    <source>
        <dbReference type="ARBA" id="ARBA00019744"/>
    </source>
</evidence>
<evidence type="ECO:0000256" key="2">
    <source>
        <dbReference type="ARBA" id="ARBA00006575"/>
    </source>
</evidence>
<dbReference type="GO" id="GO:0140291">
    <property type="term" value="P:peptidyl-glutamate ADP-deribosylation"/>
    <property type="evidence" value="ECO:0007669"/>
    <property type="project" value="TreeGrafter"/>
</dbReference>
<evidence type="ECO:0000259" key="8">
    <source>
        <dbReference type="PROSITE" id="PS51154"/>
    </source>
</evidence>
<dbReference type="PANTHER" id="PTHR12521">
    <property type="entry name" value="PROTEIN C6ORF130"/>
    <property type="match status" value="1"/>
</dbReference>
<gene>
    <name evidence="9" type="ORF">B0T25DRAFT_309128</name>
</gene>
<evidence type="ECO:0000256" key="3">
    <source>
        <dbReference type="ARBA" id="ARBA00012983"/>
    </source>
</evidence>
<dbReference type="SMART" id="SM00506">
    <property type="entry name" value="A1pp"/>
    <property type="match status" value="1"/>
</dbReference>
<keyword evidence="5" id="KW-0904">Protein phosphatase</keyword>
<evidence type="ECO:0000313" key="10">
    <source>
        <dbReference type="Proteomes" id="UP001275084"/>
    </source>
</evidence>
<evidence type="ECO:0000256" key="1">
    <source>
        <dbReference type="ARBA" id="ARBA00002432"/>
    </source>
</evidence>
<evidence type="ECO:0000256" key="7">
    <source>
        <dbReference type="SAM" id="MobiDB-lite"/>
    </source>
</evidence>
<comment type="function">
    <text evidence="1">Highly specific phosphatase involved in the metabolism of ADP-ribose 1''-phosphate (Appr1p) which is produced as a consequence of tRNA splicing.</text>
</comment>
<dbReference type="AlphaFoldDB" id="A0AAJ0H8N0"/>
<reference evidence="9" key="1">
    <citation type="journal article" date="2023" name="Mol. Phylogenet. Evol.">
        <title>Genome-scale phylogeny and comparative genomics of the fungal order Sordariales.</title>
        <authorList>
            <person name="Hensen N."/>
            <person name="Bonometti L."/>
            <person name="Westerberg I."/>
            <person name="Brannstrom I.O."/>
            <person name="Guillou S."/>
            <person name="Cros-Aarteil S."/>
            <person name="Calhoun S."/>
            <person name="Haridas S."/>
            <person name="Kuo A."/>
            <person name="Mondo S."/>
            <person name="Pangilinan J."/>
            <person name="Riley R."/>
            <person name="LaButti K."/>
            <person name="Andreopoulos B."/>
            <person name="Lipzen A."/>
            <person name="Chen C."/>
            <person name="Yan M."/>
            <person name="Daum C."/>
            <person name="Ng V."/>
            <person name="Clum A."/>
            <person name="Steindorff A."/>
            <person name="Ohm R.A."/>
            <person name="Martin F."/>
            <person name="Silar P."/>
            <person name="Natvig D.O."/>
            <person name="Lalanne C."/>
            <person name="Gautier V."/>
            <person name="Ament-Velasquez S.L."/>
            <person name="Kruys A."/>
            <person name="Hutchinson M.I."/>
            <person name="Powell A.J."/>
            <person name="Barry K."/>
            <person name="Miller A.N."/>
            <person name="Grigoriev I.V."/>
            <person name="Debuchy R."/>
            <person name="Gladieux P."/>
            <person name="Hiltunen Thoren M."/>
            <person name="Johannesson H."/>
        </authorList>
    </citation>
    <scope>NUCLEOTIDE SEQUENCE</scope>
    <source>
        <strain evidence="9">CBS 955.72</strain>
    </source>
</reference>
<feature type="compositionally biased region" description="Polar residues" evidence="7">
    <location>
        <begin position="94"/>
        <end position="114"/>
    </location>
</feature>
<dbReference type="InterPro" id="IPR043472">
    <property type="entry name" value="Macro_dom-like"/>
</dbReference>
<dbReference type="SUPFAM" id="SSF52949">
    <property type="entry name" value="Macro domain-like"/>
    <property type="match status" value="1"/>
</dbReference>
<keyword evidence="5" id="KW-0378">Hydrolase</keyword>
<reference evidence="9" key="2">
    <citation type="submission" date="2023-06" db="EMBL/GenBank/DDBJ databases">
        <authorList>
            <consortium name="Lawrence Berkeley National Laboratory"/>
            <person name="Haridas S."/>
            <person name="Hensen N."/>
            <person name="Bonometti L."/>
            <person name="Westerberg I."/>
            <person name="Brannstrom I.O."/>
            <person name="Guillou S."/>
            <person name="Cros-Aarteil S."/>
            <person name="Calhoun S."/>
            <person name="Kuo A."/>
            <person name="Mondo S."/>
            <person name="Pangilinan J."/>
            <person name="Riley R."/>
            <person name="Labutti K."/>
            <person name="Andreopoulos B."/>
            <person name="Lipzen A."/>
            <person name="Chen C."/>
            <person name="Yanf M."/>
            <person name="Daum C."/>
            <person name="Ng V."/>
            <person name="Clum A."/>
            <person name="Steindorff A."/>
            <person name="Ohm R."/>
            <person name="Martin F."/>
            <person name="Silar P."/>
            <person name="Natvig D."/>
            <person name="Lalanne C."/>
            <person name="Gautier V."/>
            <person name="Ament-Velasquez S.L."/>
            <person name="Kruys A."/>
            <person name="Hutchinson M.I."/>
            <person name="Powell A.J."/>
            <person name="Barry K."/>
            <person name="Miller A.N."/>
            <person name="Grigoriev I.V."/>
            <person name="Debuchy R."/>
            <person name="Gladieux P."/>
            <person name="Thoren M.H."/>
            <person name="Johannesson H."/>
        </authorList>
    </citation>
    <scope>NUCLEOTIDE SEQUENCE</scope>
    <source>
        <strain evidence="9">CBS 955.72</strain>
    </source>
</reference>
<dbReference type="Pfam" id="PF01661">
    <property type="entry name" value="Macro"/>
    <property type="match status" value="1"/>
</dbReference>
<keyword evidence="10" id="KW-1185">Reference proteome</keyword>
<feature type="domain" description="Macro" evidence="8">
    <location>
        <begin position="110"/>
        <end position="293"/>
    </location>
</feature>
<dbReference type="EMBL" id="JAUIQD010000007">
    <property type="protein sequence ID" value="KAK3343836.1"/>
    <property type="molecule type" value="Genomic_DNA"/>
</dbReference>
<evidence type="ECO:0000313" key="9">
    <source>
        <dbReference type="EMBL" id="KAK3343836.1"/>
    </source>
</evidence>
<evidence type="ECO:0000256" key="5">
    <source>
        <dbReference type="ARBA" id="ARBA00022912"/>
    </source>
</evidence>
<comment type="similarity">
    <text evidence="2">Belongs to the POA1 family.</text>
</comment>
<dbReference type="CDD" id="cd02901">
    <property type="entry name" value="Macro_Poa1p-like"/>
    <property type="match status" value="1"/>
</dbReference>
<dbReference type="Proteomes" id="UP001275084">
    <property type="component" value="Unassembled WGS sequence"/>
</dbReference>
<dbReference type="Gene3D" id="3.40.220.10">
    <property type="entry name" value="Leucine Aminopeptidase, subunit E, domain 1"/>
    <property type="match status" value="1"/>
</dbReference>
<dbReference type="PROSITE" id="PS51154">
    <property type="entry name" value="MACRO"/>
    <property type="match status" value="1"/>
</dbReference>
<dbReference type="InterPro" id="IPR050892">
    <property type="entry name" value="ADP-ribose_metab_enzymes"/>
</dbReference>
<dbReference type="InterPro" id="IPR002589">
    <property type="entry name" value="Macro_dom"/>
</dbReference>
<proteinExistence type="inferred from homology"/>
<feature type="compositionally biased region" description="Basic and acidic residues" evidence="7">
    <location>
        <begin position="54"/>
        <end position="73"/>
    </location>
</feature>
<organism evidence="9 10">
    <name type="scientific">Lasiosphaeria hispida</name>
    <dbReference type="NCBI Taxonomy" id="260671"/>
    <lineage>
        <taxon>Eukaryota</taxon>
        <taxon>Fungi</taxon>
        <taxon>Dikarya</taxon>
        <taxon>Ascomycota</taxon>
        <taxon>Pezizomycotina</taxon>
        <taxon>Sordariomycetes</taxon>
        <taxon>Sordariomycetidae</taxon>
        <taxon>Sordariales</taxon>
        <taxon>Lasiosphaeriaceae</taxon>
        <taxon>Lasiosphaeria</taxon>
    </lineage>
</organism>
<comment type="catalytic activity">
    <reaction evidence="6">
        <text>ADP-alpha-D-ribose 1''-phosphate + H2O = ADP-D-ribose + phosphate</text>
        <dbReference type="Rhea" id="RHEA:25029"/>
        <dbReference type="ChEBI" id="CHEBI:15377"/>
        <dbReference type="ChEBI" id="CHEBI:43474"/>
        <dbReference type="ChEBI" id="CHEBI:57967"/>
        <dbReference type="ChEBI" id="CHEBI:58753"/>
        <dbReference type="EC" id="3.1.3.84"/>
    </reaction>
</comment>
<accession>A0AAJ0H8N0</accession>
<dbReference type="GO" id="GO:0004721">
    <property type="term" value="F:phosphoprotein phosphatase activity"/>
    <property type="evidence" value="ECO:0007669"/>
    <property type="project" value="UniProtKB-KW"/>
</dbReference>
<evidence type="ECO:0000256" key="6">
    <source>
        <dbReference type="ARBA" id="ARBA00034427"/>
    </source>
</evidence>
<protein>
    <recommendedName>
        <fullName evidence="4">ADP-ribose 1''-phosphate phosphatase</fullName>
        <ecNumber evidence="3">3.1.3.84</ecNumber>
    </recommendedName>
</protein>
<sequence>MKTNPKHGFKQTTLDFGQRQHKRPRLSPEQEQGSLIEDEEPKQPGLENAQGKLKGKEVAEKEQEQEQDEKAQEEAEPSSTGGSKQSPDKKPNNGLPQASPNSLQPMGVLQPTTNMSTQGTFRVTDKVGDLFDAPPNTVLIHACNCIGSWGGGIARAFRDRYPDAYRIYNAHCKRSLPERLAGTALLIAPRPDAEKQHYIGCVFTSKRFGRARDTPAMILQATAPAMLDLMRQIAAEKENGEPIGEVRMCRINSGLFSVPWQQSKRVIERLQVDGEDVSRDVELPWEIVAYNPE</sequence>
<name>A0AAJ0H8N0_9PEZI</name>
<dbReference type="PANTHER" id="PTHR12521:SF0">
    <property type="entry name" value="ADP-RIBOSE GLYCOHYDROLASE OARD1"/>
    <property type="match status" value="1"/>
</dbReference>